<gene>
    <name evidence="4" type="ORF">AB675_4595</name>
</gene>
<feature type="region of interest" description="Disordered" evidence="2">
    <location>
        <begin position="12"/>
        <end position="46"/>
    </location>
</feature>
<evidence type="ECO:0000256" key="2">
    <source>
        <dbReference type="SAM" id="MobiDB-lite"/>
    </source>
</evidence>
<dbReference type="VEuPathDB" id="FungiDB:AB675_4595"/>
<sequence length="563" mass="63453">MENHLQYMEQKLRSQHVQRDDSDKARQLETSLDDTKRRLNQEKQTNQNFEDMLNALRENLKQVGNERDNLRDEVVPSLRSRIEGLEAASADAQKAPYDVARMQHELQSLRDENAALHSARMMNAQFESIAEDESMTGRRNSLIGGKGLQRSTTLGRSNSRAGAGLTRSNSISRNLLNESRESLAEQLKATEEQREALHTAVKYLLRRQTHQGKQHEKRLKVAELERDRAAQMAYNGGRKHGYEKEVKVLRSEIALLRRRADDAMEQKWQCEKGLASLAMDLNRSKQETESLTKLLEAKDNNDPETYSAALEAALKQLNQQRTSVMARDSLGSIENEQAMADELERSAERAESLATQVKQQVKNNSSLRNRLKDAIAQGERSQLASAEQITELQAKLRRLEDTITAAQTQSETAVMRHEDEMRVMRASTSVHLLRAKNSNPSLLSPAPRSPLSPMIANSKKSPRLEITTSGPGIALHEALRTEYLEKKVGELESALAEAEKEMSEVVNRMGVAQISSMELEGERDEALRQTRKLQNDIASERENMKQLLAGMGLPPESAGMRDD</sequence>
<name>A0A0N1HSJ0_9EURO</name>
<evidence type="ECO:0000259" key="3">
    <source>
        <dbReference type="Pfam" id="PF24554"/>
    </source>
</evidence>
<feature type="coiled-coil region" evidence="1">
    <location>
        <begin position="239"/>
        <end position="409"/>
    </location>
</feature>
<dbReference type="GeneID" id="28736624"/>
<evidence type="ECO:0000313" key="4">
    <source>
        <dbReference type="EMBL" id="KPI39160.1"/>
    </source>
</evidence>
<keyword evidence="5" id="KW-1185">Reference proteome</keyword>
<dbReference type="RefSeq" id="XP_017999123.1">
    <property type="nucleotide sequence ID" value="XM_018144744.1"/>
</dbReference>
<proteinExistence type="predicted"/>
<feature type="region of interest" description="Disordered" evidence="2">
    <location>
        <begin position="142"/>
        <end position="165"/>
    </location>
</feature>
<evidence type="ECO:0000256" key="1">
    <source>
        <dbReference type="SAM" id="Coils"/>
    </source>
</evidence>
<reference evidence="4 5" key="1">
    <citation type="submission" date="2015-06" db="EMBL/GenBank/DDBJ databases">
        <title>Draft genome of the ant-associated black yeast Phialophora attae CBS 131958.</title>
        <authorList>
            <person name="Moreno L.F."/>
            <person name="Stielow B.J."/>
            <person name="de Hoog S."/>
            <person name="Vicente V.A."/>
            <person name="Weiss V.A."/>
            <person name="de Vries M."/>
            <person name="Cruz L.M."/>
            <person name="Souza E.M."/>
        </authorList>
    </citation>
    <scope>NUCLEOTIDE SEQUENCE [LARGE SCALE GENOMIC DNA]</scope>
    <source>
        <strain evidence="4 5">CBS 131958</strain>
    </source>
</reference>
<feature type="compositionally biased region" description="Basic and acidic residues" evidence="2">
    <location>
        <begin position="17"/>
        <end position="41"/>
    </location>
</feature>
<dbReference type="InterPro" id="IPR056023">
    <property type="entry name" value="DUF7603"/>
</dbReference>
<dbReference type="EMBL" id="LFJN01000016">
    <property type="protein sequence ID" value="KPI39160.1"/>
    <property type="molecule type" value="Genomic_DNA"/>
</dbReference>
<organism evidence="4 5">
    <name type="scientific">Cyphellophora attinorum</name>
    <dbReference type="NCBI Taxonomy" id="1664694"/>
    <lineage>
        <taxon>Eukaryota</taxon>
        <taxon>Fungi</taxon>
        <taxon>Dikarya</taxon>
        <taxon>Ascomycota</taxon>
        <taxon>Pezizomycotina</taxon>
        <taxon>Eurotiomycetes</taxon>
        <taxon>Chaetothyriomycetidae</taxon>
        <taxon>Chaetothyriales</taxon>
        <taxon>Cyphellophoraceae</taxon>
        <taxon>Cyphellophora</taxon>
    </lineage>
</organism>
<accession>A0A0N1HSJ0</accession>
<feature type="compositionally biased region" description="Polar residues" evidence="2">
    <location>
        <begin position="149"/>
        <end position="165"/>
    </location>
</feature>
<dbReference type="STRING" id="1664694.A0A0N1HSJ0"/>
<dbReference type="Pfam" id="PF24554">
    <property type="entry name" value="DUF7603"/>
    <property type="match status" value="1"/>
</dbReference>
<feature type="domain" description="DUF7603" evidence="3">
    <location>
        <begin position="304"/>
        <end position="401"/>
    </location>
</feature>
<feature type="coiled-coil region" evidence="1">
    <location>
        <begin position="481"/>
        <end position="543"/>
    </location>
</feature>
<comment type="caution">
    <text evidence="4">The sequence shown here is derived from an EMBL/GenBank/DDBJ whole genome shotgun (WGS) entry which is preliminary data.</text>
</comment>
<dbReference type="Proteomes" id="UP000038010">
    <property type="component" value="Unassembled WGS sequence"/>
</dbReference>
<dbReference type="OrthoDB" id="288726at2759"/>
<feature type="coiled-coil region" evidence="1">
    <location>
        <begin position="173"/>
        <end position="200"/>
    </location>
</feature>
<evidence type="ECO:0000313" key="5">
    <source>
        <dbReference type="Proteomes" id="UP000038010"/>
    </source>
</evidence>
<dbReference type="AlphaFoldDB" id="A0A0N1HSJ0"/>
<keyword evidence="1" id="KW-0175">Coiled coil</keyword>
<protein>
    <recommendedName>
        <fullName evidence="3">DUF7603 domain-containing protein</fullName>
    </recommendedName>
</protein>